<feature type="coiled-coil region" evidence="1">
    <location>
        <begin position="55"/>
        <end position="145"/>
    </location>
</feature>
<feature type="compositionally biased region" description="Low complexity" evidence="2">
    <location>
        <begin position="313"/>
        <end position="322"/>
    </location>
</feature>
<evidence type="ECO:0000313" key="4">
    <source>
        <dbReference type="Proteomes" id="UP000660262"/>
    </source>
</evidence>
<name>A0A830H9L2_9CHLO</name>
<feature type="compositionally biased region" description="Low complexity" evidence="2">
    <location>
        <begin position="286"/>
        <end position="305"/>
    </location>
</feature>
<protein>
    <submittedName>
        <fullName evidence="3">Uncharacterized protein</fullName>
    </submittedName>
</protein>
<sequence>MAALVGLVGGLVGIALENRRQAACADVSRLQGELALVMDTALERESEISAEIVNLRSKVAKLTALQERNEHLAEKNGQLAEKATASANLASKLTGMLRSKEKAMDALASEKRAVDAEKEELMAARAALDAQLQEQRQRLLEWRSAIAHLLASARFQDEASAEDATVLRNLLTQIESETGPAEERLADRGEKFGSTLSLSLGGLVSTLSMPGQALLAGVLHSAATSANEASSPTSHSLPSPPAPRAKSPKRLNERPEGFDDTHVLNPPTKAAPSTNSRPALADRSNKTATTTTPTSGGKSKSKGGSWRFTWGSKKQQQQQQKQVLGSPVFAAKDDELVCALSSAR</sequence>
<comment type="caution">
    <text evidence="3">The sequence shown here is derived from an EMBL/GenBank/DDBJ whole genome shotgun (WGS) entry which is preliminary data.</text>
</comment>
<keyword evidence="4" id="KW-1185">Reference proteome</keyword>
<feature type="compositionally biased region" description="Basic and acidic residues" evidence="2">
    <location>
        <begin position="250"/>
        <end position="262"/>
    </location>
</feature>
<evidence type="ECO:0000313" key="3">
    <source>
        <dbReference type="EMBL" id="GHP02650.1"/>
    </source>
</evidence>
<evidence type="ECO:0000256" key="1">
    <source>
        <dbReference type="SAM" id="Coils"/>
    </source>
</evidence>
<accession>A0A830H9L2</accession>
<reference evidence="3" key="1">
    <citation type="submission" date="2020-10" db="EMBL/GenBank/DDBJ databases">
        <title>Unveiling of a novel bifunctional photoreceptor, Dualchrome1, isolated from a cosmopolitan green alga.</title>
        <authorList>
            <person name="Suzuki S."/>
            <person name="Kawachi M."/>
        </authorList>
    </citation>
    <scope>NUCLEOTIDE SEQUENCE</scope>
    <source>
        <strain evidence="3">NIES 2893</strain>
    </source>
</reference>
<evidence type="ECO:0000256" key="2">
    <source>
        <dbReference type="SAM" id="MobiDB-lite"/>
    </source>
</evidence>
<feature type="region of interest" description="Disordered" evidence="2">
    <location>
        <begin position="226"/>
        <end position="326"/>
    </location>
</feature>
<organism evidence="3 4">
    <name type="scientific">Pycnococcus provasolii</name>
    <dbReference type="NCBI Taxonomy" id="41880"/>
    <lineage>
        <taxon>Eukaryota</taxon>
        <taxon>Viridiplantae</taxon>
        <taxon>Chlorophyta</taxon>
        <taxon>Pseudoscourfieldiophyceae</taxon>
        <taxon>Pseudoscourfieldiales</taxon>
        <taxon>Pycnococcaceae</taxon>
        <taxon>Pycnococcus</taxon>
    </lineage>
</organism>
<dbReference type="AlphaFoldDB" id="A0A830H9L2"/>
<dbReference type="Proteomes" id="UP000660262">
    <property type="component" value="Unassembled WGS sequence"/>
</dbReference>
<keyword evidence="1" id="KW-0175">Coiled coil</keyword>
<proteinExistence type="predicted"/>
<gene>
    <name evidence="3" type="ORF">PPROV_000140600</name>
</gene>
<dbReference type="EMBL" id="BNJQ01000003">
    <property type="protein sequence ID" value="GHP02650.1"/>
    <property type="molecule type" value="Genomic_DNA"/>
</dbReference>